<accession>A0A2T3AU63</accession>
<dbReference type="GeneID" id="36571610"/>
<dbReference type="EMBL" id="KZ679015">
    <property type="protein sequence ID" value="PSS12207.1"/>
    <property type="molecule type" value="Genomic_DNA"/>
</dbReference>
<dbReference type="Proteomes" id="UP000241818">
    <property type="component" value="Unassembled WGS sequence"/>
</dbReference>
<keyword evidence="3" id="KW-1185">Reference proteome</keyword>
<name>A0A2T3AU63_AMORE</name>
<dbReference type="RefSeq" id="XP_024718205.1">
    <property type="nucleotide sequence ID" value="XM_024863529.1"/>
</dbReference>
<proteinExistence type="predicted"/>
<keyword evidence="1" id="KW-0812">Transmembrane</keyword>
<evidence type="ECO:0000313" key="2">
    <source>
        <dbReference type="EMBL" id="PSS12207.1"/>
    </source>
</evidence>
<protein>
    <submittedName>
        <fullName evidence="2">Uncharacterized protein</fullName>
    </submittedName>
</protein>
<evidence type="ECO:0000313" key="3">
    <source>
        <dbReference type="Proteomes" id="UP000241818"/>
    </source>
</evidence>
<dbReference type="AlphaFoldDB" id="A0A2T3AU63"/>
<keyword evidence="1" id="KW-1133">Transmembrane helix</keyword>
<evidence type="ECO:0000256" key="1">
    <source>
        <dbReference type="SAM" id="Phobius"/>
    </source>
</evidence>
<organism evidence="2 3">
    <name type="scientific">Amorphotheca resinae ATCC 22711</name>
    <dbReference type="NCBI Taxonomy" id="857342"/>
    <lineage>
        <taxon>Eukaryota</taxon>
        <taxon>Fungi</taxon>
        <taxon>Dikarya</taxon>
        <taxon>Ascomycota</taxon>
        <taxon>Pezizomycotina</taxon>
        <taxon>Leotiomycetes</taxon>
        <taxon>Helotiales</taxon>
        <taxon>Amorphothecaceae</taxon>
        <taxon>Amorphotheca</taxon>
    </lineage>
</organism>
<reference evidence="2 3" key="1">
    <citation type="journal article" date="2018" name="New Phytol.">
        <title>Comparative genomics and transcriptomics depict ericoid mycorrhizal fungi as versatile saprotrophs and plant mutualists.</title>
        <authorList>
            <person name="Martino E."/>
            <person name="Morin E."/>
            <person name="Grelet G.A."/>
            <person name="Kuo A."/>
            <person name="Kohler A."/>
            <person name="Daghino S."/>
            <person name="Barry K.W."/>
            <person name="Cichocki N."/>
            <person name="Clum A."/>
            <person name="Dockter R.B."/>
            <person name="Hainaut M."/>
            <person name="Kuo R.C."/>
            <person name="LaButti K."/>
            <person name="Lindahl B.D."/>
            <person name="Lindquist E.A."/>
            <person name="Lipzen A."/>
            <person name="Khouja H.R."/>
            <person name="Magnuson J."/>
            <person name="Murat C."/>
            <person name="Ohm R.A."/>
            <person name="Singer S.W."/>
            <person name="Spatafora J.W."/>
            <person name="Wang M."/>
            <person name="Veneault-Fourrey C."/>
            <person name="Henrissat B."/>
            <person name="Grigoriev I.V."/>
            <person name="Martin F.M."/>
            <person name="Perotto S."/>
        </authorList>
    </citation>
    <scope>NUCLEOTIDE SEQUENCE [LARGE SCALE GENOMIC DNA]</scope>
    <source>
        <strain evidence="2 3">ATCC 22711</strain>
    </source>
</reference>
<keyword evidence="1" id="KW-0472">Membrane</keyword>
<sequence length="87" mass="9760">MGWSEPLLAAITLNGTLVALYLRGYYLSSRLHRTQGIPTCPSFTPSSIESCVPDIRYQHVRFTFCPPISMASVKKGGYRISECLYIE</sequence>
<dbReference type="InParanoid" id="A0A2T3AU63"/>
<feature type="transmembrane region" description="Helical" evidence="1">
    <location>
        <begin position="6"/>
        <end position="26"/>
    </location>
</feature>
<gene>
    <name evidence="2" type="ORF">M430DRAFT_168073</name>
</gene>